<dbReference type="InterPro" id="IPR000804">
    <property type="entry name" value="Clathrin_sm-chain_CS"/>
</dbReference>
<dbReference type="GO" id="GO:0006886">
    <property type="term" value="P:intracellular protein transport"/>
    <property type="evidence" value="ECO:0007669"/>
    <property type="project" value="InterPro"/>
</dbReference>
<dbReference type="PROSITE" id="PS50216">
    <property type="entry name" value="DHHC"/>
    <property type="match status" value="1"/>
</dbReference>
<dbReference type="GO" id="GO:0005794">
    <property type="term" value="C:Golgi apparatus"/>
    <property type="evidence" value="ECO:0007669"/>
    <property type="project" value="UniProtKB-SubCell"/>
</dbReference>
<dbReference type="GO" id="GO:0030123">
    <property type="term" value="C:AP-3 adaptor complex"/>
    <property type="evidence" value="ECO:0007669"/>
    <property type="project" value="InterPro"/>
</dbReference>
<dbReference type="GO" id="GO:0008988">
    <property type="term" value="F:rRNA (adenine-N6-)-methyltransferase activity"/>
    <property type="evidence" value="ECO:0007669"/>
    <property type="project" value="InterPro"/>
</dbReference>
<comment type="caution">
    <text evidence="15">The sequence shown here is derived from an EMBL/GenBank/DDBJ whole genome shotgun (WGS) entry which is preliminary data.</text>
</comment>
<evidence type="ECO:0000256" key="10">
    <source>
        <dbReference type="ARBA" id="ARBA00023136"/>
    </source>
</evidence>
<keyword evidence="10" id="KW-0472">Membrane</keyword>
<protein>
    <recommendedName>
        <fullName evidence="13">AP complex mu/sigma subunit domain-containing protein</fullName>
    </recommendedName>
</protein>
<comment type="subcellular location">
    <subcellularLocation>
        <location evidence="1">Cytoplasmic vesicle membrane</location>
        <topology evidence="1">Peripheral membrane protein</topology>
        <orientation evidence="1">Cytoplasmic side</orientation>
    </subcellularLocation>
    <subcellularLocation>
        <location evidence="2">Golgi apparatus</location>
    </subcellularLocation>
</comment>
<feature type="domain" description="AP complex mu/sigma subunit" evidence="13">
    <location>
        <begin position="428"/>
        <end position="575"/>
    </location>
</feature>
<evidence type="ECO:0000313" key="14">
    <source>
        <dbReference type="EMBL" id="CAF0928470.1"/>
    </source>
</evidence>
<evidence type="ECO:0000256" key="3">
    <source>
        <dbReference type="ARBA" id="ARBA00006972"/>
    </source>
</evidence>
<proteinExistence type="inferred from homology"/>
<dbReference type="PANTHER" id="PTHR13493">
    <property type="entry name" value="ZINC FINGER CCHC DOMAIN-CONTAINING"/>
    <property type="match status" value="1"/>
</dbReference>
<keyword evidence="8" id="KW-0653">Protein transport</keyword>
<keyword evidence="6" id="KW-0489">Methyltransferase</keyword>
<dbReference type="InterPro" id="IPR041370">
    <property type="entry name" value="Mlase_EEF1AKMT1/ZCCHC4"/>
</dbReference>
<dbReference type="Proteomes" id="UP000682733">
    <property type="component" value="Unassembled WGS sequence"/>
</dbReference>
<comment type="similarity">
    <text evidence="3">Belongs to the adaptor complexes small subunit family.</text>
</comment>
<evidence type="ECO:0000256" key="2">
    <source>
        <dbReference type="ARBA" id="ARBA00004555"/>
    </source>
</evidence>
<evidence type="ECO:0000259" key="13">
    <source>
        <dbReference type="Pfam" id="PF01217"/>
    </source>
</evidence>
<evidence type="ECO:0000313" key="15">
    <source>
        <dbReference type="EMBL" id="CAF3705327.1"/>
    </source>
</evidence>
<sequence>MTKQQENLVLNFDNIEHSHPMCKHGPCLLFVKQSETENKYYSCSACRDSVDCNIHIPYVEEQKLLPNQYTSLIEYHEQAYYSYISEIKKLRKNARSVRKKFKEASSHNANKRNYCKTCMCLFPTSNLNIHQDHDCAYALNNKQMKQPCQNLLKPLQKKESNAQFFFKETFINYLIDKVLLVGQWDGILCIGCPTIFEALNVQDKIKRKKLFLLDFDQRLINFYPRKKFLMYNMFNGHFFEDSIPFQQFLSSIQNCLILCDPPFGALFEALAQSIKNIHTYGQKTIQHWNLILFSPYFHEKWIQKFFTLFMLDYKIEYTSLPHLCRGRKGSPVRMFTDCKLNTFPPLDDNNYKYCDYCQRYTLLTNKHCFECNSCTSKDGLPYYHCKLCQRCVKFERVHCKKCNVCHLPDQCLNDNKRKIKFVNYIDIMITAILVFNHHGQPRITKFYEHFPIDVEQKIIRETYQLVSKRDVSQCNFLESGLLVGKSSGDHKLIYRHYATLYFVFCIDSSESEYDIYELIHSFVECLDRCFENVCELDLIFHADKVHHILQEICLGGIILERNMSEILQAVNEQSKIEKQESGLGGVAGKVKSVVDTKTAKIRLDLEKKLDSRLD</sequence>
<dbReference type="FunFam" id="3.30.450.60:FF:000001">
    <property type="entry name" value="AP complex subunit sigma"/>
    <property type="match status" value="1"/>
</dbReference>
<evidence type="ECO:0000256" key="4">
    <source>
        <dbReference type="ARBA" id="ARBA00022448"/>
    </source>
</evidence>
<dbReference type="Pfam" id="PF01217">
    <property type="entry name" value="Clat_adaptor_s"/>
    <property type="match status" value="1"/>
</dbReference>
<organism evidence="15 16">
    <name type="scientific">Didymodactylos carnosus</name>
    <dbReference type="NCBI Taxonomy" id="1234261"/>
    <lineage>
        <taxon>Eukaryota</taxon>
        <taxon>Metazoa</taxon>
        <taxon>Spiralia</taxon>
        <taxon>Gnathifera</taxon>
        <taxon>Rotifera</taxon>
        <taxon>Eurotatoria</taxon>
        <taxon>Bdelloidea</taxon>
        <taxon>Philodinida</taxon>
        <taxon>Philodinidae</taxon>
        <taxon>Didymodactylos</taxon>
    </lineage>
</organism>
<dbReference type="GO" id="GO:0006896">
    <property type="term" value="P:Golgi to vacuole transport"/>
    <property type="evidence" value="ECO:0007669"/>
    <property type="project" value="InterPro"/>
</dbReference>
<evidence type="ECO:0000256" key="1">
    <source>
        <dbReference type="ARBA" id="ARBA00004180"/>
    </source>
</evidence>
<dbReference type="InterPro" id="IPR027155">
    <property type="entry name" value="APS3"/>
</dbReference>
<keyword evidence="7" id="KW-0808">Transferase</keyword>
<dbReference type="InterPro" id="IPR011012">
    <property type="entry name" value="Longin-like_dom_sf"/>
</dbReference>
<keyword evidence="5" id="KW-0963">Cytoplasm</keyword>
<evidence type="ECO:0000256" key="8">
    <source>
        <dbReference type="ARBA" id="ARBA00022927"/>
    </source>
</evidence>
<dbReference type="Gene3D" id="3.30.450.60">
    <property type="match status" value="1"/>
</dbReference>
<keyword evidence="9" id="KW-0333">Golgi apparatus</keyword>
<comment type="function">
    <text evidence="12">Part of the AP-3 complex, an adaptor-related complex which is not clathrin-associated. The complex is associated with the Golgi region as well as more peripheral structures. It facilitates the budding of vesicles from the Golgi membrane and may be directly involved in trafficking to lysosomes. In concert with the BLOC-1 complex, AP-3 is required to target cargos into vesicles assembled at cell bodies for delivery into neurites and nerve terminals.</text>
</comment>
<reference evidence="15" key="1">
    <citation type="submission" date="2021-02" db="EMBL/GenBank/DDBJ databases">
        <authorList>
            <person name="Nowell W R."/>
        </authorList>
    </citation>
    <scope>NUCLEOTIDE SEQUENCE</scope>
</reference>
<evidence type="ECO:0000256" key="11">
    <source>
        <dbReference type="ARBA" id="ARBA00023329"/>
    </source>
</evidence>
<dbReference type="CDD" id="cd14834">
    <property type="entry name" value="AP3_sigma"/>
    <property type="match status" value="1"/>
</dbReference>
<dbReference type="AlphaFoldDB" id="A0A8S2I276"/>
<dbReference type="PANTHER" id="PTHR13493:SF3">
    <property type="entry name" value="RRNA N6-ADENOSINE-METHYLTRANSFERASE ZCCHC4"/>
    <property type="match status" value="1"/>
</dbReference>
<dbReference type="InterPro" id="IPR039846">
    <property type="entry name" value="ZCCHC4"/>
</dbReference>
<evidence type="ECO:0000256" key="5">
    <source>
        <dbReference type="ARBA" id="ARBA00022490"/>
    </source>
</evidence>
<dbReference type="SUPFAM" id="SSF64356">
    <property type="entry name" value="SNARE-like"/>
    <property type="match status" value="1"/>
</dbReference>
<evidence type="ECO:0000256" key="9">
    <source>
        <dbReference type="ARBA" id="ARBA00023034"/>
    </source>
</evidence>
<accession>A0A8S2I276</accession>
<evidence type="ECO:0000256" key="12">
    <source>
        <dbReference type="ARBA" id="ARBA00025605"/>
    </source>
</evidence>
<name>A0A8S2I276_9BILA</name>
<keyword evidence="4" id="KW-0813">Transport</keyword>
<dbReference type="Pfam" id="PF10237">
    <property type="entry name" value="N6-adenineMlase"/>
    <property type="match status" value="1"/>
</dbReference>
<evidence type="ECO:0000256" key="6">
    <source>
        <dbReference type="ARBA" id="ARBA00022603"/>
    </source>
</evidence>
<keyword evidence="11" id="KW-0968">Cytoplasmic vesicle</keyword>
<dbReference type="PROSITE" id="PS00989">
    <property type="entry name" value="CLAT_ADAPTOR_S"/>
    <property type="match status" value="1"/>
</dbReference>
<dbReference type="GO" id="GO:0030659">
    <property type="term" value="C:cytoplasmic vesicle membrane"/>
    <property type="evidence" value="ECO:0007669"/>
    <property type="project" value="UniProtKB-SubCell"/>
</dbReference>
<evidence type="ECO:0000256" key="7">
    <source>
        <dbReference type="ARBA" id="ARBA00022679"/>
    </source>
</evidence>
<dbReference type="Proteomes" id="UP000677228">
    <property type="component" value="Unassembled WGS sequence"/>
</dbReference>
<dbReference type="EMBL" id="CAJNOK010004176">
    <property type="protein sequence ID" value="CAF0928470.1"/>
    <property type="molecule type" value="Genomic_DNA"/>
</dbReference>
<dbReference type="EMBL" id="CAJOBA010004178">
    <property type="protein sequence ID" value="CAF3705327.1"/>
    <property type="molecule type" value="Genomic_DNA"/>
</dbReference>
<gene>
    <name evidence="14" type="ORF">OVA965_LOCUS11017</name>
    <name evidence="15" type="ORF">TMI583_LOCUS11013</name>
</gene>
<dbReference type="GO" id="GO:0005730">
    <property type="term" value="C:nucleolus"/>
    <property type="evidence" value="ECO:0007669"/>
    <property type="project" value="TreeGrafter"/>
</dbReference>
<evidence type="ECO:0000313" key="16">
    <source>
        <dbReference type="Proteomes" id="UP000682733"/>
    </source>
</evidence>
<dbReference type="InterPro" id="IPR022775">
    <property type="entry name" value="AP_mu_sigma_su"/>
</dbReference>